<keyword evidence="6" id="KW-0804">Transcription</keyword>
<organism evidence="10 11">
    <name type="scientific">Panagrolaimus superbus</name>
    <dbReference type="NCBI Taxonomy" id="310955"/>
    <lineage>
        <taxon>Eukaryota</taxon>
        <taxon>Metazoa</taxon>
        <taxon>Ecdysozoa</taxon>
        <taxon>Nematoda</taxon>
        <taxon>Chromadorea</taxon>
        <taxon>Rhabditida</taxon>
        <taxon>Tylenchina</taxon>
        <taxon>Panagrolaimomorpha</taxon>
        <taxon>Panagrolaimoidea</taxon>
        <taxon>Panagrolaimidae</taxon>
        <taxon>Panagrolaimus</taxon>
    </lineage>
</organism>
<keyword evidence="8" id="KW-0539">Nucleus</keyword>
<protein>
    <submittedName>
        <fullName evidence="11">Nuclear receptor domain-containing protein</fullName>
    </submittedName>
</protein>
<evidence type="ECO:0000256" key="8">
    <source>
        <dbReference type="ARBA" id="ARBA00023242"/>
    </source>
</evidence>
<evidence type="ECO:0000313" key="10">
    <source>
        <dbReference type="Proteomes" id="UP000887577"/>
    </source>
</evidence>
<evidence type="ECO:0000313" key="11">
    <source>
        <dbReference type="WBParaSite" id="PSU_v2.g13423.t1"/>
    </source>
</evidence>
<keyword evidence="5" id="KW-0238">DNA-binding</keyword>
<dbReference type="PROSITE" id="PS51030">
    <property type="entry name" value="NUCLEAR_REC_DBD_2"/>
    <property type="match status" value="1"/>
</dbReference>
<evidence type="ECO:0000256" key="5">
    <source>
        <dbReference type="ARBA" id="ARBA00023125"/>
    </source>
</evidence>
<dbReference type="Gene3D" id="3.30.50.10">
    <property type="entry name" value="Erythroid Transcription Factor GATA-1, subunit A"/>
    <property type="match status" value="1"/>
</dbReference>
<dbReference type="InterPro" id="IPR001628">
    <property type="entry name" value="Znf_hrmn_rcpt"/>
</dbReference>
<keyword evidence="4" id="KW-0805">Transcription regulation</keyword>
<evidence type="ECO:0000256" key="1">
    <source>
        <dbReference type="ARBA" id="ARBA00022723"/>
    </source>
</evidence>
<evidence type="ECO:0000259" key="9">
    <source>
        <dbReference type="PROSITE" id="PS51030"/>
    </source>
</evidence>
<keyword evidence="2" id="KW-0863">Zinc-finger</keyword>
<dbReference type="InterPro" id="IPR013088">
    <property type="entry name" value="Znf_NHR/GATA"/>
</dbReference>
<dbReference type="Pfam" id="PF00105">
    <property type="entry name" value="zf-C4"/>
    <property type="match status" value="1"/>
</dbReference>
<dbReference type="GO" id="GO:0003700">
    <property type="term" value="F:DNA-binding transcription factor activity"/>
    <property type="evidence" value="ECO:0007669"/>
    <property type="project" value="InterPro"/>
</dbReference>
<dbReference type="GO" id="GO:0043565">
    <property type="term" value="F:sequence-specific DNA binding"/>
    <property type="evidence" value="ECO:0007669"/>
    <property type="project" value="InterPro"/>
</dbReference>
<evidence type="ECO:0000256" key="3">
    <source>
        <dbReference type="ARBA" id="ARBA00022833"/>
    </source>
</evidence>
<reference evidence="11" key="1">
    <citation type="submission" date="2022-11" db="UniProtKB">
        <authorList>
            <consortium name="WormBaseParasite"/>
        </authorList>
    </citation>
    <scope>IDENTIFICATION</scope>
</reference>
<keyword evidence="3" id="KW-0862">Zinc</keyword>
<name>A0A914Y2G0_9BILA</name>
<evidence type="ECO:0000256" key="4">
    <source>
        <dbReference type="ARBA" id="ARBA00023015"/>
    </source>
</evidence>
<proteinExistence type="predicted"/>
<keyword evidence="1" id="KW-0479">Metal-binding</keyword>
<sequence length="110" mass="12665">MSSCLVCARELMDTEIQNGNTGCEQCHLFYENSLENNKWDTYVCAKKTKTCLTEPSISGTECKYCRFKKCIKTNISNLRSPQEGFPTRLDHHPVYLSPNNMELLRCFCNP</sequence>
<dbReference type="GO" id="GO:0008270">
    <property type="term" value="F:zinc ion binding"/>
    <property type="evidence" value="ECO:0007669"/>
    <property type="project" value="UniProtKB-KW"/>
</dbReference>
<dbReference type="AlphaFoldDB" id="A0A914Y2G0"/>
<accession>A0A914Y2G0</accession>
<dbReference type="WBParaSite" id="PSU_v2.g13423.t1">
    <property type="protein sequence ID" value="PSU_v2.g13423.t1"/>
    <property type="gene ID" value="PSU_v2.g13423"/>
</dbReference>
<feature type="domain" description="Nuclear receptor" evidence="9">
    <location>
        <begin position="1"/>
        <end position="82"/>
    </location>
</feature>
<keyword evidence="10" id="KW-1185">Reference proteome</keyword>
<evidence type="ECO:0000256" key="7">
    <source>
        <dbReference type="ARBA" id="ARBA00023170"/>
    </source>
</evidence>
<evidence type="ECO:0000256" key="6">
    <source>
        <dbReference type="ARBA" id="ARBA00023163"/>
    </source>
</evidence>
<keyword evidence="7" id="KW-0675">Receptor</keyword>
<dbReference type="SUPFAM" id="SSF57716">
    <property type="entry name" value="Glucocorticoid receptor-like (DNA-binding domain)"/>
    <property type="match status" value="1"/>
</dbReference>
<evidence type="ECO:0000256" key="2">
    <source>
        <dbReference type="ARBA" id="ARBA00022771"/>
    </source>
</evidence>
<dbReference type="Proteomes" id="UP000887577">
    <property type="component" value="Unplaced"/>
</dbReference>